<accession>A0A1S2VBH4</accession>
<evidence type="ECO:0000313" key="2">
    <source>
        <dbReference type="Proteomes" id="UP000181790"/>
    </source>
</evidence>
<gene>
    <name evidence="1" type="ORF">BLX24_26715</name>
</gene>
<organism evidence="1 2">
    <name type="scientific">Arsenicibacter rosenii</name>
    <dbReference type="NCBI Taxonomy" id="1750698"/>
    <lineage>
        <taxon>Bacteria</taxon>
        <taxon>Pseudomonadati</taxon>
        <taxon>Bacteroidota</taxon>
        <taxon>Cytophagia</taxon>
        <taxon>Cytophagales</taxon>
        <taxon>Spirosomataceae</taxon>
        <taxon>Arsenicibacter</taxon>
    </lineage>
</organism>
<dbReference type="Proteomes" id="UP000181790">
    <property type="component" value="Unassembled WGS sequence"/>
</dbReference>
<dbReference type="AlphaFoldDB" id="A0A1S2VBH4"/>
<name>A0A1S2VBH4_9BACT</name>
<proteinExistence type="predicted"/>
<dbReference type="EMBL" id="MORL01000029">
    <property type="protein sequence ID" value="OIN56053.1"/>
    <property type="molecule type" value="Genomic_DNA"/>
</dbReference>
<protein>
    <submittedName>
        <fullName evidence="1">Uncharacterized protein</fullName>
    </submittedName>
</protein>
<sequence>MIKLFMVSMLHENGRHATKSMPANRIGTSGANNLFLVCPFCQIENFIVKETGAVFFLTAPAAIFHIYDNDFFDPIDRLIREENISHLYVVADTSCMFVRNVLENRNKRGIACESLIRELATDYDTNESLAAKVVTQEIQLLSRKKLFAERIAAGTLSMYALLTNKSDNSITIIA</sequence>
<keyword evidence="2" id="KW-1185">Reference proteome</keyword>
<reference evidence="1 2" key="1">
    <citation type="submission" date="2016-10" db="EMBL/GenBank/DDBJ databases">
        <title>Arsenicibacter rosenii gen. nov., sp. nov., an efficient arsenic-methylating bacterium isolated from an arsenic-contaminated paddy soil.</title>
        <authorList>
            <person name="Huang K."/>
        </authorList>
    </citation>
    <scope>NUCLEOTIDE SEQUENCE [LARGE SCALE GENOMIC DNA]</scope>
    <source>
        <strain evidence="1 2">SM-1</strain>
    </source>
</reference>
<comment type="caution">
    <text evidence="1">The sequence shown here is derived from an EMBL/GenBank/DDBJ whole genome shotgun (WGS) entry which is preliminary data.</text>
</comment>
<evidence type="ECO:0000313" key="1">
    <source>
        <dbReference type="EMBL" id="OIN56053.1"/>
    </source>
</evidence>